<dbReference type="PROSITE" id="PS51786">
    <property type="entry name" value="LON_PROTEOLYTIC"/>
    <property type="match status" value="1"/>
</dbReference>
<evidence type="ECO:0000256" key="1">
    <source>
        <dbReference type="ARBA" id="ARBA00022670"/>
    </source>
</evidence>
<protein>
    <recommendedName>
        <fullName evidence="6">Lon proteolytic domain-containing protein</fullName>
    </recommendedName>
</protein>
<dbReference type="GO" id="GO:0005524">
    <property type="term" value="F:ATP binding"/>
    <property type="evidence" value="ECO:0007669"/>
    <property type="project" value="InterPro"/>
</dbReference>
<dbReference type="InterPro" id="IPR027417">
    <property type="entry name" value="P-loop_NTPase"/>
</dbReference>
<feature type="active site" evidence="4">
    <location>
        <position position="645"/>
    </location>
</feature>
<dbReference type="InParanoid" id="A0A165DEK4"/>
<evidence type="ECO:0000313" key="8">
    <source>
        <dbReference type="Proteomes" id="UP000076871"/>
    </source>
</evidence>
<dbReference type="InterPro" id="IPR008268">
    <property type="entry name" value="Peptidase_S16_AS"/>
</dbReference>
<dbReference type="RefSeq" id="XP_040762452.1">
    <property type="nucleotide sequence ID" value="XM_040907134.1"/>
</dbReference>
<dbReference type="GO" id="GO:0004252">
    <property type="term" value="F:serine-type endopeptidase activity"/>
    <property type="evidence" value="ECO:0007669"/>
    <property type="project" value="UniProtKB-UniRule"/>
</dbReference>
<dbReference type="Proteomes" id="UP000076871">
    <property type="component" value="Unassembled WGS sequence"/>
</dbReference>
<dbReference type="GO" id="GO:0004176">
    <property type="term" value="F:ATP-dependent peptidase activity"/>
    <property type="evidence" value="ECO:0007669"/>
    <property type="project" value="UniProtKB-UniRule"/>
</dbReference>
<keyword evidence="2 4" id="KW-0378">Hydrolase</keyword>
<gene>
    <name evidence="7" type="ORF">LAESUDRAFT_715292</name>
</gene>
<dbReference type="PANTHER" id="PTHR10046">
    <property type="entry name" value="ATP DEPENDENT LON PROTEASE FAMILY MEMBER"/>
    <property type="match status" value="1"/>
</dbReference>
<evidence type="ECO:0000256" key="2">
    <source>
        <dbReference type="ARBA" id="ARBA00022801"/>
    </source>
</evidence>
<dbReference type="OrthoDB" id="2411602at2759"/>
<accession>A0A165DEK4</accession>
<name>A0A165DEK4_9APHY</name>
<dbReference type="STRING" id="1314785.A0A165DEK4"/>
<dbReference type="PROSITE" id="PS01046">
    <property type="entry name" value="LON_SER"/>
    <property type="match status" value="1"/>
</dbReference>
<feature type="compositionally biased region" description="Basic residues" evidence="5">
    <location>
        <begin position="1"/>
        <end position="11"/>
    </location>
</feature>
<evidence type="ECO:0000259" key="6">
    <source>
        <dbReference type="PROSITE" id="PS51786"/>
    </source>
</evidence>
<dbReference type="InterPro" id="IPR020568">
    <property type="entry name" value="Ribosomal_Su5_D2-typ_SF"/>
</dbReference>
<keyword evidence="3 4" id="KW-0720">Serine protease</keyword>
<keyword evidence="8" id="KW-1185">Reference proteome</keyword>
<dbReference type="Gene3D" id="3.30.230.10">
    <property type="match status" value="1"/>
</dbReference>
<dbReference type="SUPFAM" id="SSF52540">
    <property type="entry name" value="P-loop containing nucleoside triphosphate hydrolases"/>
    <property type="match status" value="1"/>
</dbReference>
<sequence>MNRVHKCHNTTHARGQPVPPLSLQSAGPDYKPSPHFSKNLTFCDECKTSIHYKDHLMHSASFHPPIVAVHFVDRWFSQFIEHDPKDGLIICPHCKAKICLEVMAKRHAMHDCPRIGKPVRGDHKPPIFFIEVPQALHSQHQPLPLLRRLLIVQTLMALLLLGHLMCMRQALLQVHLVSGSRALLQVHPVSGSQVWREREAIREAARLKLSVCYVSEINNKEDCYPPVLCTCKGDANQIVRDSSMSFINAWHLSSSDDMPAREVPEGLDELVELMVEYPCQEGDPSAETFMTFKGAVLKLLDHLSSDATSEAKRNFYLKLTNMVDEVPIKRARWIADVLVASLNAEYVNKLDFLSVTEMKERLKCTAVLCQAEVNFGRTQDGCERMEEAQTYTNWQHRAGHYSHYLEWLTAITWPASTTANQNSTSLEALQDQIFLMKAWQQLDVDHFGLEKIKKRLIEYLTIGGPAALLKVLDLGQNHTFHIRSLYQRPDWLESSAVRLHLEHARYNSTATTGQMRGSTLIRFLLLKQLKVNGLTPYHLMLTDTALIHIATHYMREADVPSLEQAISAVVHCKAVEWAKYCDSLGVDLDDAIIPDSALEGMVIKSRVRGYKKIVKEDELEKILSIARWDEEERVREERLKKDGPSAGIAMTCTFISLLTGACVPSNITMTGEVTLRGHIGPVGGIKEKVLSTHRA</sequence>
<proteinExistence type="inferred from homology"/>
<organism evidence="7 8">
    <name type="scientific">Laetiporus sulphureus 93-53</name>
    <dbReference type="NCBI Taxonomy" id="1314785"/>
    <lineage>
        <taxon>Eukaryota</taxon>
        <taxon>Fungi</taxon>
        <taxon>Dikarya</taxon>
        <taxon>Basidiomycota</taxon>
        <taxon>Agaricomycotina</taxon>
        <taxon>Agaricomycetes</taxon>
        <taxon>Polyporales</taxon>
        <taxon>Laetiporus</taxon>
    </lineage>
</organism>
<reference evidence="7 8" key="1">
    <citation type="journal article" date="2016" name="Mol. Biol. Evol.">
        <title>Comparative Genomics of Early-Diverging Mushroom-Forming Fungi Provides Insights into the Origins of Lignocellulose Decay Capabilities.</title>
        <authorList>
            <person name="Nagy L.G."/>
            <person name="Riley R."/>
            <person name="Tritt A."/>
            <person name="Adam C."/>
            <person name="Daum C."/>
            <person name="Floudas D."/>
            <person name="Sun H."/>
            <person name="Yadav J.S."/>
            <person name="Pangilinan J."/>
            <person name="Larsson K.H."/>
            <person name="Matsuura K."/>
            <person name="Barry K."/>
            <person name="Labutti K."/>
            <person name="Kuo R."/>
            <person name="Ohm R.A."/>
            <person name="Bhattacharya S.S."/>
            <person name="Shirouzu T."/>
            <person name="Yoshinaga Y."/>
            <person name="Martin F.M."/>
            <person name="Grigoriev I.V."/>
            <person name="Hibbett D.S."/>
        </authorList>
    </citation>
    <scope>NUCLEOTIDE SEQUENCE [LARGE SCALE GENOMIC DNA]</scope>
    <source>
        <strain evidence="7 8">93-53</strain>
    </source>
</reference>
<evidence type="ECO:0000313" key="7">
    <source>
        <dbReference type="EMBL" id="KZT04712.1"/>
    </source>
</evidence>
<dbReference type="EMBL" id="KV427634">
    <property type="protein sequence ID" value="KZT04712.1"/>
    <property type="molecule type" value="Genomic_DNA"/>
</dbReference>
<feature type="region of interest" description="Disordered" evidence="5">
    <location>
        <begin position="1"/>
        <end position="28"/>
    </location>
</feature>
<dbReference type="InterPro" id="IPR014721">
    <property type="entry name" value="Ribsml_uS5_D2-typ_fold_subgr"/>
</dbReference>
<dbReference type="GO" id="GO:0030163">
    <property type="term" value="P:protein catabolic process"/>
    <property type="evidence" value="ECO:0007669"/>
    <property type="project" value="InterPro"/>
</dbReference>
<dbReference type="GeneID" id="63824163"/>
<dbReference type="SUPFAM" id="SSF54211">
    <property type="entry name" value="Ribosomal protein S5 domain 2-like"/>
    <property type="match status" value="1"/>
</dbReference>
<dbReference type="InterPro" id="IPR027065">
    <property type="entry name" value="Lon_Prtase"/>
</dbReference>
<feature type="domain" description="Lon proteolytic" evidence="6">
    <location>
        <begin position="641"/>
        <end position="695"/>
    </location>
</feature>
<feature type="active site" evidence="4">
    <location>
        <position position="688"/>
    </location>
</feature>
<dbReference type="InterPro" id="IPR008269">
    <property type="entry name" value="Lon_proteolytic"/>
</dbReference>
<comment type="similarity">
    <text evidence="4">Belongs to the peptidase S16 family.</text>
</comment>
<keyword evidence="1 4" id="KW-0645">Protease</keyword>
<evidence type="ECO:0000256" key="4">
    <source>
        <dbReference type="PROSITE-ProRule" id="PRU01122"/>
    </source>
</evidence>
<evidence type="ECO:0000256" key="3">
    <source>
        <dbReference type="ARBA" id="ARBA00022825"/>
    </source>
</evidence>
<evidence type="ECO:0000256" key="5">
    <source>
        <dbReference type="SAM" id="MobiDB-lite"/>
    </source>
</evidence>
<dbReference type="GO" id="GO:0006508">
    <property type="term" value="P:proteolysis"/>
    <property type="evidence" value="ECO:0007669"/>
    <property type="project" value="UniProtKB-KW"/>
</dbReference>
<dbReference type="Pfam" id="PF05362">
    <property type="entry name" value="Lon_C"/>
    <property type="match status" value="1"/>
</dbReference>
<dbReference type="PRINTS" id="PR00830">
    <property type="entry name" value="ENDOLAPTASE"/>
</dbReference>
<dbReference type="AlphaFoldDB" id="A0A165DEK4"/>